<evidence type="ECO:0000256" key="1">
    <source>
        <dbReference type="ARBA" id="ARBA00004613"/>
    </source>
</evidence>
<dbReference type="GO" id="GO:0005126">
    <property type="term" value="F:cytokine receptor binding"/>
    <property type="evidence" value="ECO:0007669"/>
    <property type="project" value="InterPro"/>
</dbReference>
<dbReference type="Pfam" id="PF00143">
    <property type="entry name" value="Interferon"/>
    <property type="match status" value="1"/>
</dbReference>
<comment type="similarity">
    <text evidence="2">Belongs to the alpha/beta interferon family.</text>
</comment>
<dbReference type="InterPro" id="IPR009079">
    <property type="entry name" value="4_helix_cytokine-like_core"/>
</dbReference>
<keyword evidence="4" id="KW-0964">Secreted</keyword>
<proteinExistence type="inferred from homology"/>
<accession>A0A3Q2PE48</accession>
<evidence type="ECO:0000256" key="6">
    <source>
        <dbReference type="ARBA" id="ARBA00023118"/>
    </source>
</evidence>
<dbReference type="PANTHER" id="PTHR11691">
    <property type="entry name" value="TYPE I INTERFERON"/>
    <property type="match status" value="1"/>
</dbReference>
<organism evidence="8 9">
    <name type="scientific">Fundulus heteroclitus</name>
    <name type="common">Killifish</name>
    <name type="synonym">Mummichog</name>
    <dbReference type="NCBI Taxonomy" id="8078"/>
    <lineage>
        <taxon>Eukaryota</taxon>
        <taxon>Metazoa</taxon>
        <taxon>Chordata</taxon>
        <taxon>Craniata</taxon>
        <taxon>Vertebrata</taxon>
        <taxon>Euteleostomi</taxon>
        <taxon>Actinopterygii</taxon>
        <taxon>Neopterygii</taxon>
        <taxon>Teleostei</taxon>
        <taxon>Neoteleostei</taxon>
        <taxon>Acanthomorphata</taxon>
        <taxon>Ovalentaria</taxon>
        <taxon>Atherinomorphae</taxon>
        <taxon>Cyprinodontiformes</taxon>
        <taxon>Fundulidae</taxon>
        <taxon>Fundulus</taxon>
    </lineage>
</organism>
<dbReference type="GO" id="GO:0005615">
    <property type="term" value="C:extracellular space"/>
    <property type="evidence" value="ECO:0007669"/>
    <property type="project" value="UniProtKB-KW"/>
</dbReference>
<reference evidence="8" key="2">
    <citation type="submission" date="2025-09" db="UniProtKB">
        <authorList>
            <consortium name="Ensembl"/>
        </authorList>
    </citation>
    <scope>IDENTIFICATION</scope>
</reference>
<keyword evidence="3" id="KW-0202">Cytokine</keyword>
<sequence>MLTITALIMFRIMASIFFLCSVLTSALCCDWLSHHSHLRNTSMVLIKEMVKSCSSHLSVRLQVNSQLLFIRDSLRHIYDLYRYNALPADWDAVKTKDFLESINRQIVELDQCVTSAAQTQPALKLNKKLKRYYKLLKNRIQNQYGNSKDGWELLRNETKNHLLRLDLLGNLLQAASRGRPVAHLRDSTGAN</sequence>
<dbReference type="PANTHER" id="PTHR11691:SF73">
    <property type="entry name" value="INTERFERON BETA"/>
    <property type="match status" value="1"/>
</dbReference>
<dbReference type="GeneTree" id="ENSGT00510000050089"/>
<keyword evidence="6" id="KW-0051">Antiviral defense</keyword>
<dbReference type="GO" id="GO:0005125">
    <property type="term" value="F:cytokine activity"/>
    <property type="evidence" value="ECO:0007669"/>
    <property type="project" value="UniProtKB-KW"/>
</dbReference>
<keyword evidence="5" id="KW-0732">Signal</keyword>
<dbReference type="Ensembl" id="ENSFHET00000031460.1">
    <property type="protein sequence ID" value="ENSFHEP00000011114.1"/>
    <property type="gene ID" value="ENSFHEG00000012510.1"/>
</dbReference>
<protein>
    <submittedName>
        <fullName evidence="8">Uncharacterized protein</fullName>
    </submittedName>
</protein>
<evidence type="ECO:0000313" key="9">
    <source>
        <dbReference type="Proteomes" id="UP000265000"/>
    </source>
</evidence>
<evidence type="ECO:0000313" key="8">
    <source>
        <dbReference type="Ensembl" id="ENSFHEP00000011114.1"/>
    </source>
</evidence>
<evidence type="ECO:0000256" key="3">
    <source>
        <dbReference type="ARBA" id="ARBA00022514"/>
    </source>
</evidence>
<dbReference type="InterPro" id="IPR000471">
    <property type="entry name" value="Interferon_alpha/beta/delta"/>
</dbReference>
<keyword evidence="9" id="KW-1185">Reference proteome</keyword>
<evidence type="ECO:0000256" key="7">
    <source>
        <dbReference type="ARBA" id="ARBA00023157"/>
    </source>
</evidence>
<dbReference type="SUPFAM" id="SSF47266">
    <property type="entry name" value="4-helical cytokines"/>
    <property type="match status" value="1"/>
</dbReference>
<evidence type="ECO:0000256" key="4">
    <source>
        <dbReference type="ARBA" id="ARBA00022525"/>
    </source>
</evidence>
<keyword evidence="7" id="KW-1015">Disulfide bond</keyword>
<comment type="subcellular location">
    <subcellularLocation>
        <location evidence="1">Secreted</location>
    </subcellularLocation>
</comment>
<dbReference type="GO" id="GO:0051607">
    <property type="term" value="P:defense response to virus"/>
    <property type="evidence" value="ECO:0007669"/>
    <property type="project" value="UniProtKB-KW"/>
</dbReference>
<dbReference type="Gene3D" id="1.20.1250.10">
    <property type="match status" value="1"/>
</dbReference>
<dbReference type="STRING" id="8078.ENSFHEP00000011114"/>
<name>A0A3Q2PE48_FUNHE</name>
<dbReference type="Proteomes" id="UP000265000">
    <property type="component" value="Unplaced"/>
</dbReference>
<evidence type="ECO:0000256" key="5">
    <source>
        <dbReference type="ARBA" id="ARBA00022729"/>
    </source>
</evidence>
<reference evidence="8" key="1">
    <citation type="submission" date="2025-08" db="UniProtKB">
        <authorList>
            <consortium name="Ensembl"/>
        </authorList>
    </citation>
    <scope>IDENTIFICATION</scope>
</reference>
<dbReference type="AlphaFoldDB" id="A0A3Q2PE48"/>
<dbReference type="GO" id="GO:0006955">
    <property type="term" value="P:immune response"/>
    <property type="evidence" value="ECO:0007669"/>
    <property type="project" value="UniProtKB-ARBA"/>
</dbReference>
<evidence type="ECO:0000256" key="2">
    <source>
        <dbReference type="ARBA" id="ARBA00011033"/>
    </source>
</evidence>